<gene>
    <name evidence="2" type="ORF">OCU04_007803</name>
</gene>
<dbReference type="OrthoDB" id="3526483at2759"/>
<feature type="region of interest" description="Disordered" evidence="1">
    <location>
        <begin position="253"/>
        <end position="273"/>
    </location>
</feature>
<keyword evidence="3" id="KW-1185">Reference proteome</keyword>
<proteinExistence type="predicted"/>
<dbReference type="EMBL" id="JAPEIS010000008">
    <property type="protein sequence ID" value="KAJ8063956.1"/>
    <property type="molecule type" value="Genomic_DNA"/>
</dbReference>
<name>A0A9X0AJI5_9HELO</name>
<feature type="region of interest" description="Disordered" evidence="1">
    <location>
        <begin position="181"/>
        <end position="224"/>
    </location>
</feature>
<evidence type="ECO:0000313" key="3">
    <source>
        <dbReference type="Proteomes" id="UP001152300"/>
    </source>
</evidence>
<protein>
    <submittedName>
        <fullName evidence="2">Uncharacterized protein</fullName>
    </submittedName>
</protein>
<reference evidence="2" key="1">
    <citation type="submission" date="2022-11" db="EMBL/GenBank/DDBJ databases">
        <title>Genome Resource of Sclerotinia nivalis Strain SnTB1, a Plant Pathogen Isolated from American Ginseng.</title>
        <authorList>
            <person name="Fan S."/>
        </authorList>
    </citation>
    <scope>NUCLEOTIDE SEQUENCE</scope>
    <source>
        <strain evidence="2">SnTB1</strain>
    </source>
</reference>
<dbReference type="Proteomes" id="UP001152300">
    <property type="component" value="Unassembled WGS sequence"/>
</dbReference>
<evidence type="ECO:0000313" key="2">
    <source>
        <dbReference type="EMBL" id="KAJ8063956.1"/>
    </source>
</evidence>
<sequence length="395" mass="44327">MSTESFFPFNQDHPEFPAALRILQNSFKARDARDKNIHIEQVDNVSYVSMFENGCRKAFFGIFRGSSKDFCLIENMNPDLLTEFFFDIRHSSNPSQHADITPAVKGVRDMRKFFFISCDYLDPEHVIVRTYSKLRGFDWDDQAQINNLNLFRQAAITEACGVTAFGEDGAILKPRQMKLMVGEGTDERKSKKRKATVTEGPSDDKLQKGPGISTQRGSQALTPNPVQSAAQVFQFRPTAPQFQPPLPAYGITGMQHQPSSAPPPPSALNQEQGMQGLWRDPHAGWPEPGPGYMAPQLSQGDSHVAFSQHNQQPGMNQFQGQGFGVPHQQFQKSYGSSPQFNPTQKYFPSQAQGYGMTQQQYVQQGYNPSQNYGYVPQYLLAQGYVPLQPQENGMH</sequence>
<organism evidence="2 3">
    <name type="scientific">Sclerotinia nivalis</name>
    <dbReference type="NCBI Taxonomy" id="352851"/>
    <lineage>
        <taxon>Eukaryota</taxon>
        <taxon>Fungi</taxon>
        <taxon>Dikarya</taxon>
        <taxon>Ascomycota</taxon>
        <taxon>Pezizomycotina</taxon>
        <taxon>Leotiomycetes</taxon>
        <taxon>Helotiales</taxon>
        <taxon>Sclerotiniaceae</taxon>
        <taxon>Sclerotinia</taxon>
    </lineage>
</organism>
<dbReference type="AlphaFoldDB" id="A0A9X0AJI5"/>
<comment type="caution">
    <text evidence="2">The sequence shown here is derived from an EMBL/GenBank/DDBJ whole genome shotgun (WGS) entry which is preliminary data.</text>
</comment>
<feature type="compositionally biased region" description="Polar residues" evidence="1">
    <location>
        <begin position="212"/>
        <end position="224"/>
    </location>
</feature>
<accession>A0A9X0AJI5</accession>
<evidence type="ECO:0000256" key="1">
    <source>
        <dbReference type="SAM" id="MobiDB-lite"/>
    </source>
</evidence>